<gene>
    <name evidence="3" type="ORF">ACFOOG_01675</name>
</gene>
<dbReference type="Pfam" id="PF02622">
    <property type="entry name" value="DUF179"/>
    <property type="match status" value="1"/>
</dbReference>
<dbReference type="PANTHER" id="PTHR30327">
    <property type="entry name" value="UNCHARACTERIZED PROTEIN YQGE"/>
    <property type="match status" value="1"/>
</dbReference>
<sequence>MLPRNTVQSYLSHHVLIAMPQLTDAYFAQSVVYLLRHDADGAMGVIINKPVAMTLAQLFESADIPHGDVSAEPELVFGGPVMRERGFVLHDTQAHWASTLNNEHWGVTTSKDILSAIAQANGPAHYQICLGYAGWEAGQLEQELAENAWLVVPADTDLVFATPPYERYQTALDRLGIDVTQLGAGGHA</sequence>
<accession>A0ABV7ZSK7</accession>
<dbReference type="Proteomes" id="UP001595617">
    <property type="component" value="Unassembled WGS sequence"/>
</dbReference>
<dbReference type="Gene3D" id="3.40.1740.10">
    <property type="entry name" value="VC0467-like"/>
    <property type="match status" value="1"/>
</dbReference>
<dbReference type="SUPFAM" id="SSF143456">
    <property type="entry name" value="VC0467-like"/>
    <property type="match status" value="1"/>
</dbReference>
<dbReference type="NCBIfam" id="NF001266">
    <property type="entry name" value="PRK00228.1-1"/>
    <property type="match status" value="1"/>
</dbReference>
<protein>
    <recommendedName>
        <fullName evidence="2">UPF0301 protein ACFOOG_01675</fullName>
    </recommendedName>
</protein>
<evidence type="ECO:0000313" key="3">
    <source>
        <dbReference type="EMBL" id="MFC3851528.1"/>
    </source>
</evidence>
<dbReference type="HAMAP" id="MF_00758">
    <property type="entry name" value="UPF0301"/>
    <property type="match status" value="1"/>
</dbReference>
<comment type="caution">
    <text evidence="3">The sequence shown here is derived from an EMBL/GenBank/DDBJ whole genome shotgun (WGS) entry which is preliminary data.</text>
</comment>
<name>A0ABV7ZSK7_9GAMM</name>
<dbReference type="InterPro" id="IPR003774">
    <property type="entry name" value="AlgH-like"/>
</dbReference>
<evidence type="ECO:0000313" key="4">
    <source>
        <dbReference type="Proteomes" id="UP001595617"/>
    </source>
</evidence>
<organism evidence="3 4">
    <name type="scientific">Saccharospirillum mangrovi</name>
    <dbReference type="NCBI Taxonomy" id="2161747"/>
    <lineage>
        <taxon>Bacteria</taxon>
        <taxon>Pseudomonadati</taxon>
        <taxon>Pseudomonadota</taxon>
        <taxon>Gammaproteobacteria</taxon>
        <taxon>Oceanospirillales</taxon>
        <taxon>Saccharospirillaceae</taxon>
        <taxon>Saccharospirillum</taxon>
    </lineage>
</organism>
<reference evidence="4" key="1">
    <citation type="journal article" date="2019" name="Int. J. Syst. Evol. Microbiol.">
        <title>The Global Catalogue of Microorganisms (GCM) 10K type strain sequencing project: providing services to taxonomists for standard genome sequencing and annotation.</title>
        <authorList>
            <consortium name="The Broad Institute Genomics Platform"/>
            <consortium name="The Broad Institute Genome Sequencing Center for Infectious Disease"/>
            <person name="Wu L."/>
            <person name="Ma J."/>
        </authorList>
    </citation>
    <scope>NUCLEOTIDE SEQUENCE [LARGE SCALE GENOMIC DNA]</scope>
    <source>
        <strain evidence="4">IBRC 10765</strain>
    </source>
</reference>
<proteinExistence type="inferred from homology"/>
<evidence type="ECO:0000256" key="1">
    <source>
        <dbReference type="ARBA" id="ARBA00009600"/>
    </source>
</evidence>
<keyword evidence="4" id="KW-1185">Reference proteome</keyword>
<evidence type="ECO:0000256" key="2">
    <source>
        <dbReference type="HAMAP-Rule" id="MF_00758"/>
    </source>
</evidence>
<dbReference type="EMBL" id="JBHRYR010000002">
    <property type="protein sequence ID" value="MFC3851528.1"/>
    <property type="molecule type" value="Genomic_DNA"/>
</dbReference>
<dbReference type="PANTHER" id="PTHR30327:SF1">
    <property type="entry name" value="UPF0301 PROTEIN YQGE"/>
    <property type="match status" value="1"/>
</dbReference>
<comment type="similarity">
    <text evidence="1 2">Belongs to the UPF0301 (AlgH) family.</text>
</comment>
<dbReference type="RefSeq" id="WP_380692713.1">
    <property type="nucleotide sequence ID" value="NZ_JBHRYR010000002.1"/>
</dbReference>